<dbReference type="PROSITE" id="PS50995">
    <property type="entry name" value="HTH_MARR_2"/>
    <property type="match status" value="1"/>
</dbReference>
<evidence type="ECO:0000259" key="2">
    <source>
        <dbReference type="PROSITE" id="PS50995"/>
    </source>
</evidence>
<dbReference type="RefSeq" id="WP_184580750.1">
    <property type="nucleotide sequence ID" value="NZ_JACHJT010000001.1"/>
</dbReference>
<protein>
    <submittedName>
        <fullName evidence="3">DNA-binding MarR family transcriptional regulator</fullName>
    </submittedName>
</protein>
<dbReference type="Proteomes" id="UP000523007">
    <property type="component" value="Unassembled WGS sequence"/>
</dbReference>
<dbReference type="PANTHER" id="PTHR33164">
    <property type="entry name" value="TRANSCRIPTIONAL REGULATOR, MARR FAMILY"/>
    <property type="match status" value="1"/>
</dbReference>
<dbReference type="SMART" id="SM00347">
    <property type="entry name" value="HTH_MARR"/>
    <property type="match status" value="1"/>
</dbReference>
<feature type="region of interest" description="Disordered" evidence="1">
    <location>
        <begin position="148"/>
        <end position="168"/>
    </location>
</feature>
<dbReference type="InterPro" id="IPR036390">
    <property type="entry name" value="WH_DNA-bd_sf"/>
</dbReference>
<dbReference type="GO" id="GO:0003677">
    <property type="term" value="F:DNA binding"/>
    <property type="evidence" value="ECO:0007669"/>
    <property type="project" value="UniProtKB-KW"/>
</dbReference>
<sequence>MPETREDRPRVALPTPLEQRWQALRRLQGRVDEAAERAMQSRHAVSVAEYLALAALAYSDDGGHLRQQVLADAIPLNHSSVSRLVARLERAGLSERYLCESDRRGVYTQITAKGRHLVDAARQTYLDALREVLDDARDDDDLAPHIDYLAPASVPDDEAGLSGARPPK</sequence>
<proteinExistence type="predicted"/>
<evidence type="ECO:0000256" key="1">
    <source>
        <dbReference type="SAM" id="MobiDB-lite"/>
    </source>
</evidence>
<reference evidence="3 4" key="1">
    <citation type="submission" date="2020-08" db="EMBL/GenBank/DDBJ databases">
        <title>Sequencing the genomes of 1000 actinobacteria strains.</title>
        <authorList>
            <person name="Klenk H.-P."/>
        </authorList>
    </citation>
    <scope>NUCLEOTIDE SEQUENCE [LARGE SCALE GENOMIC DNA]</scope>
    <source>
        <strain evidence="3 4">DSM 102030</strain>
    </source>
</reference>
<comment type="caution">
    <text evidence="3">The sequence shown here is derived from an EMBL/GenBank/DDBJ whole genome shotgun (WGS) entry which is preliminary data.</text>
</comment>
<name>A0A7W7RJF0_9ACTN</name>
<dbReference type="Pfam" id="PF12802">
    <property type="entry name" value="MarR_2"/>
    <property type="match status" value="1"/>
</dbReference>
<dbReference type="PANTHER" id="PTHR33164:SF99">
    <property type="entry name" value="MARR FAMILY REGULATORY PROTEIN"/>
    <property type="match status" value="1"/>
</dbReference>
<gene>
    <name evidence="3" type="ORF">F4561_003901</name>
</gene>
<dbReference type="InterPro" id="IPR036388">
    <property type="entry name" value="WH-like_DNA-bd_sf"/>
</dbReference>
<dbReference type="GO" id="GO:0006950">
    <property type="term" value="P:response to stress"/>
    <property type="evidence" value="ECO:0007669"/>
    <property type="project" value="TreeGrafter"/>
</dbReference>
<dbReference type="PRINTS" id="PR00598">
    <property type="entry name" value="HTHMARR"/>
</dbReference>
<feature type="domain" description="HTH marR-type" evidence="2">
    <location>
        <begin position="10"/>
        <end position="154"/>
    </location>
</feature>
<dbReference type="InterPro" id="IPR039422">
    <property type="entry name" value="MarR/SlyA-like"/>
</dbReference>
<dbReference type="AlphaFoldDB" id="A0A7W7RJF0"/>
<organism evidence="3 4">
    <name type="scientific">Lipingzhangella halophila</name>
    <dbReference type="NCBI Taxonomy" id="1783352"/>
    <lineage>
        <taxon>Bacteria</taxon>
        <taxon>Bacillati</taxon>
        <taxon>Actinomycetota</taxon>
        <taxon>Actinomycetes</taxon>
        <taxon>Streptosporangiales</taxon>
        <taxon>Nocardiopsidaceae</taxon>
        <taxon>Lipingzhangella</taxon>
    </lineage>
</organism>
<keyword evidence="4" id="KW-1185">Reference proteome</keyword>
<dbReference type="Gene3D" id="1.10.10.10">
    <property type="entry name" value="Winged helix-like DNA-binding domain superfamily/Winged helix DNA-binding domain"/>
    <property type="match status" value="1"/>
</dbReference>
<accession>A0A7W7RJF0</accession>
<keyword evidence="3" id="KW-0238">DNA-binding</keyword>
<evidence type="ECO:0000313" key="3">
    <source>
        <dbReference type="EMBL" id="MBB4933081.1"/>
    </source>
</evidence>
<evidence type="ECO:0000313" key="4">
    <source>
        <dbReference type="Proteomes" id="UP000523007"/>
    </source>
</evidence>
<dbReference type="SUPFAM" id="SSF46785">
    <property type="entry name" value="Winged helix' DNA-binding domain"/>
    <property type="match status" value="1"/>
</dbReference>
<dbReference type="InterPro" id="IPR000835">
    <property type="entry name" value="HTH_MarR-typ"/>
</dbReference>
<dbReference type="EMBL" id="JACHJT010000001">
    <property type="protein sequence ID" value="MBB4933081.1"/>
    <property type="molecule type" value="Genomic_DNA"/>
</dbReference>
<dbReference type="GO" id="GO:0003700">
    <property type="term" value="F:DNA-binding transcription factor activity"/>
    <property type="evidence" value="ECO:0007669"/>
    <property type="project" value="InterPro"/>
</dbReference>